<evidence type="ECO:0000256" key="3">
    <source>
        <dbReference type="ARBA" id="ARBA00022963"/>
    </source>
</evidence>
<evidence type="ECO:0000256" key="5">
    <source>
        <dbReference type="PIRNR" id="PIRNR018169"/>
    </source>
</evidence>
<gene>
    <name evidence="7" type="ORF">NQ314_012388</name>
</gene>
<evidence type="ECO:0000256" key="1">
    <source>
        <dbReference type="ARBA" id="ARBA00013201"/>
    </source>
</evidence>
<proteinExistence type="predicted"/>
<evidence type="ECO:0000313" key="8">
    <source>
        <dbReference type="Proteomes" id="UP001162156"/>
    </source>
</evidence>
<dbReference type="EC" id="3.1.1.47" evidence="1 5"/>
<dbReference type="InterPro" id="IPR016715">
    <property type="entry name" value="PAF_acetylhydro_eukaryote"/>
</dbReference>
<dbReference type="AlphaFoldDB" id="A0AAV8XCN0"/>
<feature type="active site" description="Nucleophile" evidence="6">
    <location>
        <position position="241"/>
    </location>
</feature>
<reference evidence="7" key="1">
    <citation type="journal article" date="2023" name="Insect Mol. Biol.">
        <title>Genome sequencing provides insights into the evolution of gene families encoding plant cell wall-degrading enzymes in longhorned beetles.</title>
        <authorList>
            <person name="Shin N.R."/>
            <person name="Okamura Y."/>
            <person name="Kirsch R."/>
            <person name="Pauchet Y."/>
        </authorList>
    </citation>
    <scope>NUCLEOTIDE SEQUENCE</scope>
    <source>
        <strain evidence="7">RBIC_L_NR</strain>
    </source>
</reference>
<keyword evidence="8" id="KW-1185">Reference proteome</keyword>
<dbReference type="SUPFAM" id="SSF53474">
    <property type="entry name" value="alpha/beta-Hydrolases"/>
    <property type="match status" value="1"/>
</dbReference>
<keyword evidence="3 5" id="KW-0442">Lipid degradation</keyword>
<feature type="active site" description="Charge relay system" evidence="6">
    <location>
        <position position="319"/>
    </location>
</feature>
<comment type="catalytic activity">
    <reaction evidence="5">
        <text>a 1-O-alkyl-2-acetyl-sn-glycero-3-phosphocholine + H2O = a 1-O-alkyl-sn-glycero-3-phosphocholine + acetate + H(+)</text>
        <dbReference type="Rhea" id="RHEA:17777"/>
        <dbReference type="ChEBI" id="CHEBI:15377"/>
        <dbReference type="ChEBI" id="CHEBI:15378"/>
        <dbReference type="ChEBI" id="CHEBI:30089"/>
        <dbReference type="ChEBI" id="CHEBI:30909"/>
        <dbReference type="ChEBI" id="CHEBI:36707"/>
        <dbReference type="EC" id="3.1.1.47"/>
    </reaction>
</comment>
<feature type="active site" description="Charge relay system" evidence="6">
    <location>
        <position position="264"/>
    </location>
</feature>
<keyword evidence="4 5" id="KW-0443">Lipid metabolism</keyword>
<evidence type="ECO:0000256" key="4">
    <source>
        <dbReference type="ARBA" id="ARBA00023098"/>
    </source>
</evidence>
<accession>A0AAV8XCN0</accession>
<dbReference type="PIRSF" id="PIRSF018169">
    <property type="entry name" value="PAF_acetylhydrolase"/>
    <property type="match status" value="1"/>
</dbReference>
<dbReference type="PANTHER" id="PTHR10272:SF0">
    <property type="entry name" value="PLATELET-ACTIVATING FACTOR ACETYLHYDROLASE"/>
    <property type="match status" value="1"/>
</dbReference>
<dbReference type="Gene3D" id="3.40.50.1820">
    <property type="entry name" value="alpha/beta hydrolase"/>
    <property type="match status" value="1"/>
</dbReference>
<protein>
    <recommendedName>
        <fullName evidence="1 5">1-alkyl-2-acetylglycerophosphocholine esterase</fullName>
        <ecNumber evidence="1 5">3.1.1.47</ecNumber>
    </recommendedName>
</protein>
<organism evidence="7 8">
    <name type="scientific">Rhamnusium bicolor</name>
    <dbReference type="NCBI Taxonomy" id="1586634"/>
    <lineage>
        <taxon>Eukaryota</taxon>
        <taxon>Metazoa</taxon>
        <taxon>Ecdysozoa</taxon>
        <taxon>Arthropoda</taxon>
        <taxon>Hexapoda</taxon>
        <taxon>Insecta</taxon>
        <taxon>Pterygota</taxon>
        <taxon>Neoptera</taxon>
        <taxon>Endopterygota</taxon>
        <taxon>Coleoptera</taxon>
        <taxon>Polyphaga</taxon>
        <taxon>Cucujiformia</taxon>
        <taxon>Chrysomeloidea</taxon>
        <taxon>Cerambycidae</taxon>
        <taxon>Lepturinae</taxon>
        <taxon>Rhagiini</taxon>
        <taxon>Rhamnusium</taxon>
    </lineage>
</organism>
<keyword evidence="2 5" id="KW-0378">Hydrolase</keyword>
<dbReference type="PANTHER" id="PTHR10272">
    <property type="entry name" value="PLATELET-ACTIVATING FACTOR ACETYLHYDROLASE"/>
    <property type="match status" value="1"/>
</dbReference>
<dbReference type="EMBL" id="JANEYF010003421">
    <property type="protein sequence ID" value="KAJ8936369.1"/>
    <property type="molecule type" value="Genomic_DNA"/>
</dbReference>
<dbReference type="Proteomes" id="UP001162156">
    <property type="component" value="Unassembled WGS sequence"/>
</dbReference>
<dbReference type="GO" id="GO:0016042">
    <property type="term" value="P:lipid catabolic process"/>
    <property type="evidence" value="ECO:0007669"/>
    <property type="project" value="UniProtKB-KW"/>
</dbReference>
<evidence type="ECO:0000313" key="7">
    <source>
        <dbReference type="EMBL" id="KAJ8936369.1"/>
    </source>
</evidence>
<dbReference type="GO" id="GO:0003847">
    <property type="term" value="F:1-alkyl-2-acetylglycerophosphocholine esterase activity"/>
    <property type="evidence" value="ECO:0007669"/>
    <property type="project" value="UniProtKB-UniRule"/>
</dbReference>
<dbReference type="Pfam" id="PF03403">
    <property type="entry name" value="PAF-AH_p_II"/>
    <property type="match status" value="1"/>
</dbReference>
<evidence type="ECO:0000256" key="6">
    <source>
        <dbReference type="PIRSR" id="PIRSR018169-1"/>
    </source>
</evidence>
<comment type="caution">
    <text evidence="7">The sequence shown here is derived from an EMBL/GenBank/DDBJ whole genome shotgun (WGS) entry which is preliminary data.</text>
</comment>
<sequence>MLTSNLIFPPNYFLGPFMPGCMDIVLDYNKEAPFIRLFYPTNAKKDAKENFKKFLPWIQDDSYLIGISKVLMLHIYLMRLLFWWTDRVHIPAVYGEKARTDEKLKCIIMSHGLGGNRFLYSNVCCEMASNGFLVAALEHRDLSSCNTYYYASQEDAKKDNRSTLDFRHIQFGENHYTERNTQIKIRFNECCKVVDFLINLNKGIVAHNVMTDVPTKHEINFNLEDLMKNLDIDCLTMMGHSFGAATALYTISKRKELKQCILLDPWMFPIKNERLEDSIEQPLLFINTQTFHIESNVKAMSKFLANDDRKMYTILHTTHENQSDSVLLIGYWLNWFMRKLNPLVALRINNALILKFVNQYTNYPSNIEVYNNYLEKQKQNIEFGLTKPWA</sequence>
<evidence type="ECO:0000256" key="2">
    <source>
        <dbReference type="ARBA" id="ARBA00022801"/>
    </source>
</evidence>
<dbReference type="InterPro" id="IPR029058">
    <property type="entry name" value="AB_hydrolase_fold"/>
</dbReference>
<name>A0AAV8XCN0_9CUCU</name>